<evidence type="ECO:0000256" key="1">
    <source>
        <dbReference type="ARBA" id="ARBA00001946"/>
    </source>
</evidence>
<dbReference type="FunFam" id="3.30.200.20:FF:000315">
    <property type="entry name" value="Calcium-dependent protein kinase 3"/>
    <property type="match status" value="1"/>
</dbReference>
<dbReference type="InterPro" id="IPR050205">
    <property type="entry name" value="CDPK_Ser/Thr_kinases"/>
</dbReference>
<protein>
    <recommendedName>
        <fullName evidence="5">non-specific serine/threonine protein kinase</fullName>
        <ecNumber evidence="5">2.7.11.1</ecNumber>
    </recommendedName>
</protein>
<dbReference type="EC" id="2.7.11.1" evidence="5"/>
<dbReference type="InterPro" id="IPR000719">
    <property type="entry name" value="Prot_kinase_dom"/>
</dbReference>
<dbReference type="GO" id="GO:0005509">
    <property type="term" value="F:calcium ion binding"/>
    <property type="evidence" value="ECO:0007669"/>
    <property type="project" value="InterPro"/>
</dbReference>
<dbReference type="PROSITE" id="PS50222">
    <property type="entry name" value="EF_HAND_2"/>
    <property type="match status" value="3"/>
</dbReference>
<dbReference type="SUPFAM" id="SSF47473">
    <property type="entry name" value="EF-hand"/>
    <property type="match status" value="1"/>
</dbReference>
<evidence type="ECO:0000256" key="3">
    <source>
        <dbReference type="ARBA" id="ARBA00005253"/>
    </source>
</evidence>
<dbReference type="Pfam" id="PF00069">
    <property type="entry name" value="Pkinase"/>
    <property type="match status" value="1"/>
</dbReference>
<dbReference type="PROSITE" id="PS00108">
    <property type="entry name" value="PROTEIN_KINASE_ST"/>
    <property type="match status" value="1"/>
</dbReference>
<keyword evidence="8" id="KW-0808">Transferase</keyword>
<evidence type="ECO:0000256" key="12">
    <source>
        <dbReference type="ARBA" id="ARBA00022777"/>
    </source>
</evidence>
<comment type="cofactor">
    <cofactor evidence="1">
        <name>Mg(2+)</name>
        <dbReference type="ChEBI" id="CHEBI:18420"/>
    </cofactor>
</comment>
<evidence type="ECO:0000256" key="9">
    <source>
        <dbReference type="ARBA" id="ARBA00022723"/>
    </source>
</evidence>
<dbReference type="InterPro" id="IPR008271">
    <property type="entry name" value="Ser/Thr_kinase_AS"/>
</dbReference>
<evidence type="ECO:0000256" key="13">
    <source>
        <dbReference type="ARBA" id="ARBA00022837"/>
    </source>
</evidence>
<evidence type="ECO:0000256" key="8">
    <source>
        <dbReference type="ARBA" id="ARBA00022679"/>
    </source>
</evidence>
<comment type="subcellular location">
    <subcellularLocation>
        <location evidence="2">Cytoplasm</location>
        <location evidence="2">Cytoskeleton</location>
    </subcellularLocation>
</comment>
<feature type="domain" description="EF-hand" evidence="22">
    <location>
        <begin position="411"/>
        <end position="446"/>
    </location>
</feature>
<dbReference type="EMBL" id="CCKQ01018614">
    <property type="protein sequence ID" value="CDW90587.1"/>
    <property type="molecule type" value="Genomic_DNA"/>
</dbReference>
<keyword evidence="24" id="KW-1185">Reference proteome</keyword>
<dbReference type="SUPFAM" id="SSF56112">
    <property type="entry name" value="Protein kinase-like (PK-like)"/>
    <property type="match status" value="1"/>
</dbReference>
<sequence>MGICQMKPQDKQTKDTLQKVSKVTPKGAANRGKREISRKYKFGSVVLGIGQYGKVFLAENKNDSKQKVAVKALSKKKLGKLIDKLKQEVIFLRRLDSPNIVKYYETYEDEEYVYLVMEYCPGGELFDLISQKLEKSKKFKEKEAAELMQKLFKAVSHVHSQGIAHRDIKPENIMIGREGELKLIDFGLAQKFVKNNRLDIGKMVGTPQYLAPEAFEGISSMEVDLWSLGVLMCVLLSGSYPYAGASPEELLRSIYDKPEIKFETKVWKRVSQNGKDLVRQLLQIDPKKRIQAKDALQHPWFNKYCPVITLLSENVTRNSSSNIQQDQIQGLRRQSTQFDDTLDPDVILNLQKFSQGTSKFKKAALNVLVKTISGREIEHLKRQFEMVDVNHTGLIDAEELMNGIKAAGIDVKPEEVDKIIESVNFKGNGEINYSEFIAATISIQEIMTNERIYALFKEFDHEDIEVLTIHNIKGAMKRMGKDITNEEIEHMLSEHNVPKDGFIDFEKFKEIILSNDKLNIIIK</sequence>
<dbReference type="Gene3D" id="1.10.510.10">
    <property type="entry name" value="Transferase(Phosphotransferase) domain 1"/>
    <property type="match status" value="1"/>
</dbReference>
<evidence type="ECO:0000256" key="11">
    <source>
        <dbReference type="ARBA" id="ARBA00022741"/>
    </source>
</evidence>
<feature type="binding site" evidence="20">
    <location>
        <position position="71"/>
    </location>
    <ligand>
        <name>ATP</name>
        <dbReference type="ChEBI" id="CHEBI:30616"/>
    </ligand>
</feature>
<dbReference type="SMART" id="SM00054">
    <property type="entry name" value="EFh"/>
    <property type="match status" value="3"/>
</dbReference>
<evidence type="ECO:0000256" key="7">
    <source>
        <dbReference type="ARBA" id="ARBA00022527"/>
    </source>
</evidence>
<keyword evidence="9" id="KW-0479">Metal-binding</keyword>
<dbReference type="InParanoid" id="A0A078BBE5"/>
<dbReference type="Proteomes" id="UP000039865">
    <property type="component" value="Unassembled WGS sequence"/>
</dbReference>
<evidence type="ECO:0000256" key="5">
    <source>
        <dbReference type="ARBA" id="ARBA00012513"/>
    </source>
</evidence>
<organism evidence="23 24">
    <name type="scientific">Stylonychia lemnae</name>
    <name type="common">Ciliate</name>
    <dbReference type="NCBI Taxonomy" id="5949"/>
    <lineage>
        <taxon>Eukaryota</taxon>
        <taxon>Sar</taxon>
        <taxon>Alveolata</taxon>
        <taxon>Ciliophora</taxon>
        <taxon>Intramacronucleata</taxon>
        <taxon>Spirotrichea</taxon>
        <taxon>Stichotrichia</taxon>
        <taxon>Sporadotrichida</taxon>
        <taxon>Oxytrichidae</taxon>
        <taxon>Stylonychinae</taxon>
        <taxon>Stylonychia</taxon>
    </lineage>
</organism>
<evidence type="ECO:0000313" key="24">
    <source>
        <dbReference type="Proteomes" id="UP000039865"/>
    </source>
</evidence>
<comment type="function">
    <text evidence="17">Plays a fundamental role in microtubule organizing center structure and function. Component of the infraciliary lattice (ICL) and the ciliary basal bodies.</text>
</comment>
<gene>
    <name evidence="23" type="primary">Contig6426.g6876</name>
    <name evidence="23" type="ORF">STYLEM_19732</name>
</gene>
<comment type="subunit">
    <text evidence="4">Monomer.</text>
</comment>
<evidence type="ECO:0000256" key="4">
    <source>
        <dbReference type="ARBA" id="ARBA00011245"/>
    </source>
</evidence>
<dbReference type="Gene3D" id="3.30.200.20">
    <property type="entry name" value="Phosphorylase Kinase, domain 1"/>
    <property type="match status" value="1"/>
</dbReference>
<evidence type="ECO:0000256" key="6">
    <source>
        <dbReference type="ARBA" id="ARBA00022490"/>
    </source>
</evidence>
<dbReference type="Pfam" id="PF13499">
    <property type="entry name" value="EF-hand_7"/>
    <property type="match status" value="1"/>
</dbReference>
<keyword evidence="12 23" id="KW-0418">Kinase</keyword>
<evidence type="ECO:0000256" key="10">
    <source>
        <dbReference type="ARBA" id="ARBA00022737"/>
    </source>
</evidence>
<evidence type="ECO:0000259" key="22">
    <source>
        <dbReference type="PROSITE" id="PS50222"/>
    </source>
</evidence>
<accession>A0A078BBE5</accession>
<evidence type="ECO:0000256" key="17">
    <source>
        <dbReference type="ARBA" id="ARBA00025692"/>
    </source>
</evidence>
<keyword evidence="15" id="KW-0206">Cytoskeleton</keyword>
<evidence type="ECO:0000256" key="2">
    <source>
        <dbReference type="ARBA" id="ARBA00004245"/>
    </source>
</evidence>
<dbReference type="GO" id="GO:0004674">
    <property type="term" value="F:protein serine/threonine kinase activity"/>
    <property type="evidence" value="ECO:0007669"/>
    <property type="project" value="UniProtKB-KW"/>
</dbReference>
<evidence type="ECO:0000256" key="20">
    <source>
        <dbReference type="PROSITE-ProRule" id="PRU10141"/>
    </source>
</evidence>
<evidence type="ECO:0000313" key="23">
    <source>
        <dbReference type="EMBL" id="CDW90587.1"/>
    </source>
</evidence>
<dbReference type="InterPro" id="IPR017441">
    <property type="entry name" value="Protein_kinase_ATP_BS"/>
</dbReference>
<feature type="domain" description="EF-hand" evidence="22">
    <location>
        <begin position="483"/>
        <end position="518"/>
    </location>
</feature>
<dbReference type="AlphaFoldDB" id="A0A078BBE5"/>
<comment type="similarity">
    <text evidence="16">Belongs to the protein kinase superfamily. Ser/Thr protein kinase family. CDPK subfamily.</text>
</comment>
<evidence type="ECO:0000259" key="21">
    <source>
        <dbReference type="PROSITE" id="PS50011"/>
    </source>
</evidence>
<evidence type="ECO:0000256" key="18">
    <source>
        <dbReference type="ARBA" id="ARBA00047899"/>
    </source>
</evidence>
<dbReference type="PANTHER" id="PTHR24349">
    <property type="entry name" value="SERINE/THREONINE-PROTEIN KINASE"/>
    <property type="match status" value="1"/>
</dbReference>
<dbReference type="GO" id="GO:0005856">
    <property type="term" value="C:cytoskeleton"/>
    <property type="evidence" value="ECO:0007669"/>
    <property type="project" value="UniProtKB-SubCell"/>
</dbReference>
<dbReference type="CDD" id="cd00051">
    <property type="entry name" value="EFh"/>
    <property type="match status" value="1"/>
</dbReference>
<dbReference type="PROSITE" id="PS50011">
    <property type="entry name" value="PROTEIN_KINASE_DOM"/>
    <property type="match status" value="1"/>
</dbReference>
<evidence type="ECO:0000256" key="14">
    <source>
        <dbReference type="ARBA" id="ARBA00022840"/>
    </source>
</evidence>
<comment type="catalytic activity">
    <reaction evidence="19">
        <text>L-seryl-[protein] + ATP = O-phospho-L-seryl-[protein] + ADP + H(+)</text>
        <dbReference type="Rhea" id="RHEA:17989"/>
        <dbReference type="Rhea" id="RHEA-COMP:9863"/>
        <dbReference type="Rhea" id="RHEA-COMP:11604"/>
        <dbReference type="ChEBI" id="CHEBI:15378"/>
        <dbReference type="ChEBI" id="CHEBI:29999"/>
        <dbReference type="ChEBI" id="CHEBI:30616"/>
        <dbReference type="ChEBI" id="CHEBI:83421"/>
        <dbReference type="ChEBI" id="CHEBI:456216"/>
        <dbReference type="EC" id="2.7.11.1"/>
    </reaction>
</comment>
<dbReference type="InterPro" id="IPR011992">
    <property type="entry name" value="EF-hand-dom_pair"/>
</dbReference>
<keyword evidence="13" id="KW-0106">Calcium</keyword>
<comment type="catalytic activity">
    <reaction evidence="18">
        <text>L-threonyl-[protein] + ATP = O-phospho-L-threonyl-[protein] + ADP + H(+)</text>
        <dbReference type="Rhea" id="RHEA:46608"/>
        <dbReference type="Rhea" id="RHEA-COMP:11060"/>
        <dbReference type="Rhea" id="RHEA-COMP:11605"/>
        <dbReference type="ChEBI" id="CHEBI:15378"/>
        <dbReference type="ChEBI" id="CHEBI:30013"/>
        <dbReference type="ChEBI" id="CHEBI:30616"/>
        <dbReference type="ChEBI" id="CHEBI:61977"/>
        <dbReference type="ChEBI" id="CHEBI:456216"/>
        <dbReference type="EC" id="2.7.11.1"/>
    </reaction>
</comment>
<evidence type="ECO:0000256" key="19">
    <source>
        <dbReference type="ARBA" id="ARBA00048679"/>
    </source>
</evidence>
<dbReference type="SMART" id="SM00220">
    <property type="entry name" value="S_TKc"/>
    <property type="match status" value="1"/>
</dbReference>
<dbReference type="PROSITE" id="PS00018">
    <property type="entry name" value="EF_HAND_1"/>
    <property type="match status" value="1"/>
</dbReference>
<dbReference type="GO" id="GO:0005524">
    <property type="term" value="F:ATP binding"/>
    <property type="evidence" value="ECO:0007669"/>
    <property type="project" value="UniProtKB-UniRule"/>
</dbReference>
<comment type="similarity">
    <text evidence="3">Belongs to the centrin family.</text>
</comment>
<dbReference type="Gene3D" id="1.10.238.10">
    <property type="entry name" value="EF-hand"/>
    <property type="match status" value="2"/>
</dbReference>
<keyword evidence="7" id="KW-0723">Serine/threonine-protein kinase</keyword>
<evidence type="ECO:0000256" key="16">
    <source>
        <dbReference type="ARBA" id="ARBA00024334"/>
    </source>
</evidence>
<proteinExistence type="inferred from homology"/>
<evidence type="ECO:0000256" key="15">
    <source>
        <dbReference type="ARBA" id="ARBA00023212"/>
    </source>
</evidence>
<feature type="domain" description="Protein kinase" evidence="21">
    <location>
        <begin position="41"/>
        <end position="301"/>
    </location>
</feature>
<dbReference type="InterPro" id="IPR002048">
    <property type="entry name" value="EF_hand_dom"/>
</dbReference>
<reference evidence="23 24" key="1">
    <citation type="submission" date="2014-06" db="EMBL/GenBank/DDBJ databases">
        <authorList>
            <person name="Swart Estienne"/>
        </authorList>
    </citation>
    <scope>NUCLEOTIDE SEQUENCE [LARGE SCALE GENOMIC DNA]</scope>
    <source>
        <strain evidence="23 24">130c</strain>
    </source>
</reference>
<dbReference type="FunFam" id="1.10.510.10:FF:000571">
    <property type="entry name" value="Maternal embryonic leucine zipper kinase"/>
    <property type="match status" value="1"/>
</dbReference>
<feature type="domain" description="EF-hand" evidence="22">
    <location>
        <begin position="375"/>
        <end position="410"/>
    </location>
</feature>
<dbReference type="OrthoDB" id="343108at2759"/>
<keyword evidence="14 20" id="KW-0067">ATP-binding</keyword>
<dbReference type="PROSITE" id="PS00107">
    <property type="entry name" value="PROTEIN_KINASE_ATP"/>
    <property type="match status" value="1"/>
</dbReference>
<name>A0A078BBE5_STYLE</name>
<keyword evidence="6" id="KW-0963">Cytoplasm</keyword>
<dbReference type="FunFam" id="1.10.238.10:FF:000178">
    <property type="entry name" value="Calmodulin-2 A"/>
    <property type="match status" value="1"/>
</dbReference>
<keyword evidence="10" id="KW-0677">Repeat</keyword>
<keyword evidence="11 20" id="KW-0547">Nucleotide-binding</keyword>
<dbReference type="InterPro" id="IPR011009">
    <property type="entry name" value="Kinase-like_dom_sf"/>
</dbReference>
<dbReference type="InterPro" id="IPR018247">
    <property type="entry name" value="EF_Hand_1_Ca_BS"/>
</dbReference>
<dbReference type="OMA" id="MGKMGQH"/>